<dbReference type="EMBL" id="LUGG01000025">
    <property type="protein sequence ID" value="OBZ67202.1"/>
    <property type="molecule type" value="Genomic_DNA"/>
</dbReference>
<keyword evidence="3" id="KW-1185">Reference proteome</keyword>
<organism evidence="2 3">
    <name type="scientific">Grifola frondosa</name>
    <name type="common">Maitake</name>
    <name type="synonym">Polyporus frondosus</name>
    <dbReference type="NCBI Taxonomy" id="5627"/>
    <lineage>
        <taxon>Eukaryota</taxon>
        <taxon>Fungi</taxon>
        <taxon>Dikarya</taxon>
        <taxon>Basidiomycota</taxon>
        <taxon>Agaricomycotina</taxon>
        <taxon>Agaricomycetes</taxon>
        <taxon>Polyporales</taxon>
        <taxon>Grifolaceae</taxon>
        <taxon>Grifola</taxon>
    </lineage>
</organism>
<protein>
    <submittedName>
        <fullName evidence="2">Uncharacterized protein</fullName>
    </submittedName>
</protein>
<sequence>MPTPTDESTTPLRSFSILTSVHSAHALSITSISACATRWTLPPVIPYLASSSPSYIANNHPFHTGAPPTFQNQELTFRTPDDTGVSRIGAPS</sequence>
<accession>A0A1C7LRA1</accession>
<dbReference type="AlphaFoldDB" id="A0A1C7LRA1"/>
<comment type="caution">
    <text evidence="2">The sequence shown here is derived from an EMBL/GenBank/DDBJ whole genome shotgun (WGS) entry which is preliminary data.</text>
</comment>
<name>A0A1C7LRA1_GRIFR</name>
<feature type="region of interest" description="Disordered" evidence="1">
    <location>
        <begin position="63"/>
        <end position="92"/>
    </location>
</feature>
<evidence type="ECO:0000256" key="1">
    <source>
        <dbReference type="SAM" id="MobiDB-lite"/>
    </source>
</evidence>
<proteinExistence type="predicted"/>
<reference evidence="2 3" key="1">
    <citation type="submission" date="2016-03" db="EMBL/GenBank/DDBJ databases">
        <title>Whole genome sequencing of Grifola frondosa 9006-11.</title>
        <authorList>
            <person name="Min B."/>
            <person name="Park H."/>
            <person name="Kim J.-G."/>
            <person name="Cho H."/>
            <person name="Oh Y.-L."/>
            <person name="Kong W.-S."/>
            <person name="Choi I.-G."/>
        </authorList>
    </citation>
    <scope>NUCLEOTIDE SEQUENCE [LARGE SCALE GENOMIC DNA]</scope>
    <source>
        <strain evidence="2 3">9006-11</strain>
    </source>
</reference>
<gene>
    <name evidence="2" type="ORF">A0H81_13001</name>
</gene>
<evidence type="ECO:0000313" key="2">
    <source>
        <dbReference type="EMBL" id="OBZ67202.1"/>
    </source>
</evidence>
<evidence type="ECO:0000313" key="3">
    <source>
        <dbReference type="Proteomes" id="UP000092993"/>
    </source>
</evidence>
<dbReference type="Proteomes" id="UP000092993">
    <property type="component" value="Unassembled WGS sequence"/>
</dbReference>